<gene>
    <name evidence="7" type="ORF">WG901_06435</name>
</gene>
<dbReference type="PANTHER" id="PTHR30011">
    <property type="entry name" value="ALKANESULFONATE MONOOXYGENASE-RELATED"/>
    <property type="match status" value="1"/>
</dbReference>
<keyword evidence="3 7" id="KW-0560">Oxidoreductase</keyword>
<evidence type="ECO:0000256" key="1">
    <source>
        <dbReference type="ARBA" id="ARBA00022630"/>
    </source>
</evidence>
<sequence>MTTHQRKLHLGAILSGVGTTQNDWRHPDLPGDASVDIDWYIANARLAEAAKFDLVFIVDSPFITPDTAPHFLNRLEPLTLLSAVAVSTSKIGLAGTLTTSFWEPYNVARQFASLDLISKGRAAWNVVTTGLEGAAGNYGREAHFDHADRYRRAAEFLDVVKGLWDSYEDDAFPRDKAAGTFLDKAKQHRLDHKGEFFSVTGPLNIQRSRQGQPVIFQAGESEEGRAFGGAIAEGIYANAESFEQAREYYADVKARAATRGRNPDHVVILPGLIPVIAETDAEAQAIEEAQNGKLDLAKALVQLGRPLNYHDFGQYDLDAPFPDLGHLTLNSYKGGAERIIRTARTEGLTLRETAWRFAARPNPFVGSPETVADEIERWFLGGACDGFNYRVTNPAAFALFTDRVVPILQERGLFRTEYAGETLREHLGLPFPENRHAPAFEEAVAAE</sequence>
<evidence type="ECO:0000256" key="4">
    <source>
        <dbReference type="ARBA" id="ARBA00023033"/>
    </source>
</evidence>
<dbReference type="InterPro" id="IPR036661">
    <property type="entry name" value="Luciferase-like_sf"/>
</dbReference>
<proteinExistence type="inferred from homology"/>
<dbReference type="Pfam" id="PF00296">
    <property type="entry name" value="Bac_luciferase"/>
    <property type="match status" value="1"/>
</dbReference>
<dbReference type="InterPro" id="IPR011251">
    <property type="entry name" value="Luciferase-like_dom"/>
</dbReference>
<evidence type="ECO:0000256" key="5">
    <source>
        <dbReference type="ARBA" id="ARBA00033748"/>
    </source>
</evidence>
<dbReference type="Gene3D" id="3.20.20.30">
    <property type="entry name" value="Luciferase-like domain"/>
    <property type="match status" value="1"/>
</dbReference>
<dbReference type="Proteomes" id="UP001361239">
    <property type="component" value="Unassembled WGS sequence"/>
</dbReference>
<evidence type="ECO:0000256" key="2">
    <source>
        <dbReference type="ARBA" id="ARBA00022643"/>
    </source>
</evidence>
<dbReference type="RefSeq" id="WP_339586181.1">
    <property type="nucleotide sequence ID" value="NZ_JBBHJZ010000001.1"/>
</dbReference>
<reference evidence="7 8" key="1">
    <citation type="submission" date="2024-03" db="EMBL/GenBank/DDBJ databases">
        <authorList>
            <person name="Jo J.-H."/>
        </authorList>
    </citation>
    <scope>NUCLEOTIDE SEQUENCE [LARGE SCALE GENOMIC DNA]</scope>
    <source>
        <strain evidence="7 8">PS1R-30</strain>
    </source>
</reference>
<dbReference type="InterPro" id="IPR016215">
    <property type="entry name" value="NTA_MOA"/>
</dbReference>
<accession>A0ABU8RTH2</accession>
<dbReference type="PIRSF" id="PIRSF000337">
    <property type="entry name" value="NTA_MOA"/>
    <property type="match status" value="1"/>
</dbReference>
<dbReference type="SUPFAM" id="SSF51679">
    <property type="entry name" value="Bacterial luciferase-like"/>
    <property type="match status" value="1"/>
</dbReference>
<dbReference type="EMBL" id="JBBHJZ010000001">
    <property type="protein sequence ID" value="MEJ5976263.1"/>
    <property type="molecule type" value="Genomic_DNA"/>
</dbReference>
<evidence type="ECO:0000313" key="7">
    <source>
        <dbReference type="EMBL" id="MEJ5976263.1"/>
    </source>
</evidence>
<name>A0ABU8RTH2_9SPHN</name>
<feature type="domain" description="Luciferase-like" evidence="6">
    <location>
        <begin position="36"/>
        <end position="378"/>
    </location>
</feature>
<comment type="similarity">
    <text evidence="5">Belongs to the NtaA/SnaA/DszA monooxygenase family.</text>
</comment>
<keyword evidence="1" id="KW-0285">Flavoprotein</keyword>
<dbReference type="GO" id="GO:0016491">
    <property type="term" value="F:oxidoreductase activity"/>
    <property type="evidence" value="ECO:0007669"/>
    <property type="project" value="UniProtKB-KW"/>
</dbReference>
<dbReference type="PANTHER" id="PTHR30011:SF16">
    <property type="entry name" value="C2H2 FINGER DOMAIN TRANSCRIPTION FACTOR (EUROFUNG)-RELATED"/>
    <property type="match status" value="1"/>
</dbReference>
<dbReference type="CDD" id="cd01095">
    <property type="entry name" value="Nitrilotriacetate_monoxgenase"/>
    <property type="match status" value="1"/>
</dbReference>
<evidence type="ECO:0000313" key="8">
    <source>
        <dbReference type="Proteomes" id="UP001361239"/>
    </source>
</evidence>
<organism evidence="7 8">
    <name type="scientific">Novosphingobium anseongense</name>
    <dbReference type="NCBI Taxonomy" id="3133436"/>
    <lineage>
        <taxon>Bacteria</taxon>
        <taxon>Pseudomonadati</taxon>
        <taxon>Pseudomonadota</taxon>
        <taxon>Alphaproteobacteria</taxon>
        <taxon>Sphingomonadales</taxon>
        <taxon>Sphingomonadaceae</taxon>
        <taxon>Novosphingobium</taxon>
    </lineage>
</organism>
<keyword evidence="2" id="KW-0288">FMN</keyword>
<comment type="caution">
    <text evidence="7">The sequence shown here is derived from an EMBL/GenBank/DDBJ whole genome shotgun (WGS) entry which is preliminary data.</text>
</comment>
<keyword evidence="4" id="KW-0503">Monooxygenase</keyword>
<dbReference type="NCBIfam" id="TIGR03860">
    <property type="entry name" value="FMN_nitrolo"/>
    <property type="match status" value="1"/>
</dbReference>
<dbReference type="InterPro" id="IPR051260">
    <property type="entry name" value="Diverse_substr_monoxygenases"/>
</dbReference>
<protein>
    <submittedName>
        <fullName evidence="7">LLM class flavin-dependent oxidoreductase</fullName>
        <ecNumber evidence="7">1.-.-.-</ecNumber>
    </submittedName>
</protein>
<evidence type="ECO:0000259" key="6">
    <source>
        <dbReference type="Pfam" id="PF00296"/>
    </source>
</evidence>
<evidence type="ECO:0000256" key="3">
    <source>
        <dbReference type="ARBA" id="ARBA00023002"/>
    </source>
</evidence>
<keyword evidence="8" id="KW-1185">Reference proteome</keyword>
<dbReference type="EC" id="1.-.-.-" evidence="7"/>